<comment type="subcellular location">
    <subcellularLocation>
        <location evidence="1 14">Cell membrane</location>
        <topology evidence="1 14">Multi-pass membrane protein</topology>
    </subcellularLocation>
</comment>
<dbReference type="HAMAP" id="MF_01006">
    <property type="entry name" value="Undec_diphosphatase"/>
    <property type="match status" value="1"/>
</dbReference>
<dbReference type="GO" id="GO:0009252">
    <property type="term" value="P:peptidoglycan biosynthetic process"/>
    <property type="evidence" value="ECO:0007669"/>
    <property type="project" value="UniProtKB-KW"/>
</dbReference>
<evidence type="ECO:0000256" key="12">
    <source>
        <dbReference type="ARBA" id="ARBA00032932"/>
    </source>
</evidence>
<sequence length="273" mass="30895">MVLDSSLYFIQTAILGIIEGISEFMPISSTAHLIFFGNLMGFTSEKSRIFEVFIQSGAVLALVIFFRRKLSNLFFGVVNFDKTQLLLFRNLIVSILPSIIVGFFFVKTIKQIFDYYIIISMSLILGGFILLIVEYKYNNFKERRNLNEISFTQALFIGLLQCLAMIPGVSRSGATIVAGIVVGLDRRSATEFSFMMAIPTMLGAAIYDLYSNFKVLSNNDILGISIGFLCAFFSAILVIECVMNFISNNTYKIFALYRIFFGGVMFLLYFNWH</sequence>
<keyword evidence="10 14" id="KW-0046">Antibiotic resistance</keyword>
<keyword evidence="8 14" id="KW-1133">Transmembrane helix</keyword>
<dbReference type="GO" id="GO:0050380">
    <property type="term" value="F:undecaprenyl-diphosphatase activity"/>
    <property type="evidence" value="ECO:0007669"/>
    <property type="project" value="UniProtKB-UniRule"/>
</dbReference>
<dbReference type="EMBL" id="CP003803">
    <property type="protein sequence ID" value="AGF46716.1"/>
    <property type="molecule type" value="Genomic_DNA"/>
</dbReference>
<name>M1LRD4_9PROT</name>
<evidence type="ECO:0000256" key="4">
    <source>
        <dbReference type="ARBA" id="ARBA00021581"/>
    </source>
</evidence>
<keyword evidence="6 14" id="KW-0812">Transmembrane</keyword>
<keyword evidence="5 14" id="KW-1003">Cell membrane</keyword>
<evidence type="ECO:0000256" key="11">
    <source>
        <dbReference type="ARBA" id="ARBA00032707"/>
    </source>
</evidence>
<comment type="miscellaneous">
    <text evidence="14">Bacitracin is thought to be involved in the inhibition of peptidoglycan synthesis by sequestering undecaprenyl diphosphate, thereby reducing the pool of lipid carrier available.</text>
</comment>
<dbReference type="PANTHER" id="PTHR30622">
    <property type="entry name" value="UNDECAPRENYL-DIPHOSPHATASE"/>
    <property type="match status" value="1"/>
</dbReference>
<dbReference type="EC" id="3.6.1.27" evidence="3 14"/>
<dbReference type="AlphaFoldDB" id="M1LRD4"/>
<evidence type="ECO:0000256" key="3">
    <source>
        <dbReference type="ARBA" id="ARBA00012374"/>
    </source>
</evidence>
<dbReference type="InterPro" id="IPR003824">
    <property type="entry name" value="UppP"/>
</dbReference>
<evidence type="ECO:0000256" key="2">
    <source>
        <dbReference type="ARBA" id="ARBA00010621"/>
    </source>
</evidence>
<evidence type="ECO:0000313" key="16">
    <source>
        <dbReference type="Proteomes" id="UP000011547"/>
    </source>
</evidence>
<dbReference type="Pfam" id="PF02673">
    <property type="entry name" value="BacA"/>
    <property type="match status" value="1"/>
</dbReference>
<dbReference type="eggNOG" id="COG1968">
    <property type="taxonomic scope" value="Bacteria"/>
</dbReference>
<feature type="transmembrane region" description="Helical" evidence="14">
    <location>
        <begin position="222"/>
        <end position="243"/>
    </location>
</feature>
<dbReference type="GO" id="GO:0005886">
    <property type="term" value="C:plasma membrane"/>
    <property type="evidence" value="ECO:0007669"/>
    <property type="project" value="UniProtKB-SubCell"/>
</dbReference>
<organism evidence="15 16">
    <name type="scientific">Candidatus Kinetoplastidibacterium desouzai TCC079E</name>
    <dbReference type="NCBI Taxonomy" id="1208919"/>
    <lineage>
        <taxon>Bacteria</taxon>
        <taxon>Pseudomonadati</taxon>
        <taxon>Pseudomonadota</taxon>
        <taxon>Betaproteobacteria</taxon>
        <taxon>Candidatus Kinetoplastidibacterium</taxon>
    </lineage>
</organism>
<evidence type="ECO:0000256" key="1">
    <source>
        <dbReference type="ARBA" id="ARBA00004651"/>
    </source>
</evidence>
<reference evidence="15 16" key="1">
    <citation type="journal article" date="2013" name="Genome Biol. Evol.">
        <title>Genome evolution and phylogenomic analysis of candidatus kinetoplastibacterium, the betaproteobacterial endosymbionts of strigomonas and angomonas.</title>
        <authorList>
            <person name="Alves J.M."/>
            <person name="Serrano M.G."/>
            <person name="Maia da Silva F."/>
            <person name="Voegtly L.J."/>
            <person name="Matveyev A.V."/>
            <person name="Teixeira M.M."/>
            <person name="Camargo E.P."/>
            <person name="Buck G.A."/>
        </authorList>
    </citation>
    <scope>NUCLEOTIDE SEQUENCE [LARGE SCALE GENOMIC DNA]</scope>
    <source>
        <strain evidence="15 16">TCC079E</strain>
    </source>
</reference>
<feature type="transmembrane region" description="Helical" evidence="14">
    <location>
        <begin position="255"/>
        <end position="272"/>
    </location>
</feature>
<proteinExistence type="inferred from homology"/>
<dbReference type="KEGG" id="kde:CDSE_0389"/>
<keyword evidence="14" id="KW-0133">Cell shape</keyword>
<evidence type="ECO:0000256" key="13">
    <source>
        <dbReference type="ARBA" id="ARBA00047594"/>
    </source>
</evidence>
<evidence type="ECO:0000256" key="7">
    <source>
        <dbReference type="ARBA" id="ARBA00022801"/>
    </source>
</evidence>
<dbReference type="NCBIfam" id="NF001389">
    <property type="entry name" value="PRK00281.1-2"/>
    <property type="match status" value="1"/>
</dbReference>
<evidence type="ECO:0000256" key="5">
    <source>
        <dbReference type="ARBA" id="ARBA00022475"/>
    </source>
</evidence>
<dbReference type="NCBIfam" id="TIGR00753">
    <property type="entry name" value="undec_PP_bacA"/>
    <property type="match status" value="1"/>
</dbReference>
<keyword evidence="9 14" id="KW-0472">Membrane</keyword>
<feature type="transmembrane region" description="Helical" evidence="14">
    <location>
        <begin position="192"/>
        <end position="210"/>
    </location>
</feature>
<feature type="transmembrane region" description="Helical" evidence="14">
    <location>
        <begin position="153"/>
        <end position="180"/>
    </location>
</feature>
<dbReference type="Proteomes" id="UP000011547">
    <property type="component" value="Chromosome"/>
</dbReference>
<dbReference type="HOGENOM" id="CLU_060296_2_0_4"/>
<dbReference type="PANTHER" id="PTHR30622:SF3">
    <property type="entry name" value="UNDECAPRENYL-DIPHOSPHATASE"/>
    <property type="match status" value="1"/>
</dbReference>
<evidence type="ECO:0000256" key="9">
    <source>
        <dbReference type="ARBA" id="ARBA00023136"/>
    </source>
</evidence>
<gene>
    <name evidence="14" type="primary">uppP</name>
    <name evidence="15" type="ORF">CDSE_0389</name>
</gene>
<feature type="transmembrane region" description="Helical" evidence="14">
    <location>
        <begin position="49"/>
        <end position="66"/>
    </location>
</feature>
<comment type="function">
    <text evidence="14">Catalyzes the dephosphorylation of undecaprenyl diphosphate (UPP). Confers resistance to bacitracin.</text>
</comment>
<dbReference type="PATRIC" id="fig|1208919.3.peg.153"/>
<dbReference type="GO" id="GO:0046677">
    <property type="term" value="P:response to antibiotic"/>
    <property type="evidence" value="ECO:0007669"/>
    <property type="project" value="UniProtKB-UniRule"/>
</dbReference>
<accession>M1LRD4</accession>
<evidence type="ECO:0000256" key="10">
    <source>
        <dbReference type="ARBA" id="ARBA00023251"/>
    </source>
</evidence>
<keyword evidence="14" id="KW-0961">Cell wall biogenesis/degradation</keyword>
<dbReference type="OrthoDB" id="9808289at2"/>
<dbReference type="STRING" id="1208919.CDSE_0389"/>
<feature type="transmembrane region" description="Helical" evidence="14">
    <location>
        <begin position="12"/>
        <end position="37"/>
    </location>
</feature>
<evidence type="ECO:0000256" key="6">
    <source>
        <dbReference type="ARBA" id="ARBA00022692"/>
    </source>
</evidence>
<keyword evidence="7 14" id="KW-0378">Hydrolase</keyword>
<comment type="catalytic activity">
    <reaction evidence="13 14">
        <text>di-trans,octa-cis-undecaprenyl diphosphate + H2O = di-trans,octa-cis-undecaprenyl phosphate + phosphate + H(+)</text>
        <dbReference type="Rhea" id="RHEA:28094"/>
        <dbReference type="ChEBI" id="CHEBI:15377"/>
        <dbReference type="ChEBI" id="CHEBI:15378"/>
        <dbReference type="ChEBI" id="CHEBI:43474"/>
        <dbReference type="ChEBI" id="CHEBI:58405"/>
        <dbReference type="ChEBI" id="CHEBI:60392"/>
        <dbReference type="EC" id="3.6.1.27"/>
    </reaction>
</comment>
<keyword evidence="16" id="KW-1185">Reference proteome</keyword>
<evidence type="ECO:0000313" key="15">
    <source>
        <dbReference type="EMBL" id="AGF46716.1"/>
    </source>
</evidence>
<dbReference type="RefSeq" id="WP_015396127.1">
    <property type="nucleotide sequence ID" value="NC_020294.1"/>
</dbReference>
<protein>
    <recommendedName>
        <fullName evidence="4 14">Undecaprenyl-diphosphatase</fullName>
        <ecNumber evidence="3 14">3.6.1.27</ecNumber>
    </recommendedName>
    <alternativeName>
        <fullName evidence="12 14">Bacitracin resistance protein</fullName>
    </alternativeName>
    <alternativeName>
        <fullName evidence="11 14">Undecaprenyl pyrophosphate phosphatase</fullName>
    </alternativeName>
</protein>
<dbReference type="GO" id="GO:0008360">
    <property type="term" value="P:regulation of cell shape"/>
    <property type="evidence" value="ECO:0007669"/>
    <property type="project" value="UniProtKB-KW"/>
</dbReference>
<feature type="transmembrane region" description="Helical" evidence="14">
    <location>
        <begin position="113"/>
        <end position="133"/>
    </location>
</feature>
<evidence type="ECO:0000256" key="14">
    <source>
        <dbReference type="HAMAP-Rule" id="MF_01006"/>
    </source>
</evidence>
<evidence type="ECO:0000256" key="8">
    <source>
        <dbReference type="ARBA" id="ARBA00022989"/>
    </source>
</evidence>
<feature type="transmembrane region" description="Helical" evidence="14">
    <location>
        <begin position="86"/>
        <end position="106"/>
    </location>
</feature>
<dbReference type="GO" id="GO:0071555">
    <property type="term" value="P:cell wall organization"/>
    <property type="evidence" value="ECO:0007669"/>
    <property type="project" value="UniProtKB-KW"/>
</dbReference>
<keyword evidence="14" id="KW-0573">Peptidoglycan synthesis</keyword>
<comment type="similarity">
    <text evidence="2 14">Belongs to the UppP family.</text>
</comment>